<evidence type="ECO:0000313" key="3">
    <source>
        <dbReference type="Proteomes" id="UP000744769"/>
    </source>
</evidence>
<gene>
    <name evidence="2" type="ORF">G9U51_05675</name>
</gene>
<dbReference type="Proteomes" id="UP000744769">
    <property type="component" value="Unassembled WGS sequence"/>
</dbReference>
<feature type="domain" description="DUF4240" evidence="1">
    <location>
        <begin position="157"/>
        <end position="268"/>
    </location>
</feature>
<protein>
    <submittedName>
        <fullName evidence="2">DUF4240 domain-containing protein</fullName>
    </submittedName>
</protein>
<evidence type="ECO:0000259" key="1">
    <source>
        <dbReference type="Pfam" id="PF14024"/>
    </source>
</evidence>
<dbReference type="EMBL" id="JAAOIV010000003">
    <property type="protein sequence ID" value="NHN55275.1"/>
    <property type="molecule type" value="Genomic_DNA"/>
</dbReference>
<accession>A0A967E9J6</accession>
<dbReference type="AlphaFoldDB" id="A0A967E9J6"/>
<dbReference type="RefSeq" id="WP_166194504.1">
    <property type="nucleotide sequence ID" value="NZ_JAAOIV010000003.1"/>
</dbReference>
<comment type="caution">
    <text evidence="2">The sequence shown here is derived from an EMBL/GenBank/DDBJ whole genome shotgun (WGS) entry which is preliminary data.</text>
</comment>
<keyword evidence="3" id="KW-1185">Reference proteome</keyword>
<dbReference type="Pfam" id="PF14024">
    <property type="entry name" value="DUF4240"/>
    <property type="match status" value="1"/>
</dbReference>
<sequence length="272" mass="29834">MSFFVQHYDPYGGRNGGPPKEVRRLLQARAAIITEHSRLDDGWTVWAGRRNRRLQLDVFLSEKPASSGLKLDGDWWYADLNLGADHFSELPVGPQVGLRLVSTIEAVLVALSHTVDDPPPTALKRTKREIEWLAAGGVDPGPGAVPQLRVHRARCAMSVERFWGLIAATSDNETGALLLSSEEADKFTARMRLLVDDLDSSDHMTAAEVAMGWVSDDVWENVRASVVSLGRDAYEQVRTTPAALTELITATDAFEGGESDRGEGLLYLHGTD</sequence>
<name>A0A967E9J6_9MICO</name>
<dbReference type="InterPro" id="IPR025334">
    <property type="entry name" value="DUF4240"/>
</dbReference>
<evidence type="ECO:0000313" key="2">
    <source>
        <dbReference type="EMBL" id="NHN55275.1"/>
    </source>
</evidence>
<proteinExistence type="predicted"/>
<organism evidence="2 3">
    <name type="scientific">Metallococcus carri</name>
    <dbReference type="NCBI Taxonomy" id="1656884"/>
    <lineage>
        <taxon>Bacteria</taxon>
        <taxon>Bacillati</taxon>
        <taxon>Actinomycetota</taxon>
        <taxon>Actinomycetes</taxon>
        <taxon>Micrococcales</taxon>
        <taxon>Dermacoccaceae</taxon>
        <taxon>Metallococcus</taxon>
    </lineage>
</organism>
<reference evidence="2" key="1">
    <citation type="submission" date="2020-03" db="EMBL/GenBank/DDBJ databases">
        <title>Draft sequencing of Calidifontibacter sp. DB0510.</title>
        <authorList>
            <person name="Kim D.-U."/>
        </authorList>
    </citation>
    <scope>NUCLEOTIDE SEQUENCE</scope>
    <source>
        <strain evidence="2">DB0510</strain>
    </source>
</reference>